<keyword evidence="4" id="KW-0175">Coiled coil</keyword>
<feature type="domain" description="M23ase beta-sheet core" evidence="7">
    <location>
        <begin position="1920"/>
        <end position="2016"/>
    </location>
</feature>
<keyword evidence="3" id="KW-0081">Bacteriolytic enzyme</keyword>
<evidence type="ECO:0000259" key="7">
    <source>
        <dbReference type="Pfam" id="PF01551"/>
    </source>
</evidence>
<dbReference type="SUPFAM" id="SSF51261">
    <property type="entry name" value="Duplicated hybrid motif"/>
    <property type="match status" value="1"/>
</dbReference>
<organism evidence="9 10">
    <name type="scientific">Streptomyces phage Comrade</name>
    <dbReference type="NCBI Taxonomy" id="2301714"/>
    <lineage>
        <taxon>Viruses</taxon>
        <taxon>Duplodnaviria</taxon>
        <taxon>Heunggongvirae</taxon>
        <taxon>Uroviricota</taxon>
        <taxon>Caudoviricetes</taxon>
        <taxon>Stanwilliamsviridae</taxon>
        <taxon>Loccivirinae</taxon>
        <taxon>Gilsonvirus</taxon>
        <taxon>Gilsonvirus comrade</taxon>
    </lineage>
</organism>
<dbReference type="Proteomes" id="UP000262230">
    <property type="component" value="Segment"/>
</dbReference>
<evidence type="ECO:0000256" key="3">
    <source>
        <dbReference type="ARBA" id="ARBA00022638"/>
    </source>
</evidence>
<feature type="domain" description="Phage tail tape measure protein" evidence="8">
    <location>
        <begin position="230"/>
        <end position="434"/>
    </location>
</feature>
<dbReference type="GO" id="GO:0098003">
    <property type="term" value="P:viral tail assembly"/>
    <property type="evidence" value="ECO:0007669"/>
    <property type="project" value="UniProtKB-KW"/>
</dbReference>
<evidence type="ECO:0000256" key="2">
    <source>
        <dbReference type="ARBA" id="ARBA00022529"/>
    </source>
</evidence>
<feature type="transmembrane region" description="Helical" evidence="6">
    <location>
        <begin position="812"/>
        <end position="831"/>
    </location>
</feature>
<keyword evidence="6" id="KW-0472">Membrane</keyword>
<dbReference type="PANTHER" id="PTHR21666:SF270">
    <property type="entry name" value="MUREIN HYDROLASE ACTIVATOR ENVC"/>
    <property type="match status" value="1"/>
</dbReference>
<accession>A0A385DXF2</accession>
<dbReference type="CDD" id="cd12797">
    <property type="entry name" value="M23_peptidase"/>
    <property type="match status" value="1"/>
</dbReference>
<evidence type="ECO:0000313" key="9">
    <source>
        <dbReference type="EMBL" id="AXQ63312.1"/>
    </source>
</evidence>
<dbReference type="GeneID" id="55611021"/>
<dbReference type="Pfam" id="PF01551">
    <property type="entry name" value="Peptidase_M23"/>
    <property type="match status" value="1"/>
</dbReference>
<keyword evidence="10" id="KW-1185">Reference proteome</keyword>
<reference evidence="9 10" key="1">
    <citation type="submission" date="2018-07" db="EMBL/GenBank/DDBJ databases">
        <authorList>
            <person name="Khadka D."/>
            <person name="Jones J."/>
            <person name="Carrillo K."/>
            <person name="Beckwith M.D."/>
            <person name="Griffiths E.C."/>
            <person name="LeFan V.M."/>
            <person name="Nayek S."/>
            <person name="Layton S.R."/>
            <person name="Kim T."/>
            <person name="Hughes L."/>
            <person name="Garlena R.A."/>
            <person name="Russell D.A."/>
            <person name="Pope W.H."/>
            <person name="Jacobs-Sera D."/>
            <person name="Hatfull G.F."/>
        </authorList>
    </citation>
    <scope>NUCLEOTIDE SEQUENCE [LARGE SCALE GENOMIC DNA]</scope>
</reference>
<keyword evidence="2" id="KW-0929">Antimicrobial</keyword>
<keyword evidence="6" id="KW-1133">Transmembrane helix</keyword>
<dbReference type="GO" id="GO:0031640">
    <property type="term" value="P:killing of cells of another organism"/>
    <property type="evidence" value="ECO:0007669"/>
    <property type="project" value="UniProtKB-KW"/>
</dbReference>
<dbReference type="InterPro" id="IPR010090">
    <property type="entry name" value="Phage_tape_meas"/>
</dbReference>
<evidence type="ECO:0000256" key="4">
    <source>
        <dbReference type="SAM" id="Coils"/>
    </source>
</evidence>
<feature type="transmembrane region" description="Helical" evidence="6">
    <location>
        <begin position="712"/>
        <end position="733"/>
    </location>
</feature>
<sequence>MQRTMASGALSMADVNTARAGFTQAANATGQLATQAVRARTETSLLTEAIAKGDLGYRQSMRVRQQFNNILREQYQLQRATAVQWTQSTNGRMTADLVIPRTASAAMNAYTGSIAANSRALITNIGNMTAWSAAARVMQMRIGLASAAMVASSEAMVKWGKNTQWAGRQLMVGFTIPLMAFGAVAGKAAYDVDAAMTRIAKVYDTTATSVAGKQRELDSLRSESMNMATQVAKKYGQSVKDTLDIEAQLAATGLKGQELQQSTVQVTRAATLGELDRQDAIKATISLQSVYNAEWQKTGGLAKNTAEAFEYMNAMENATSLSMQDFVEAIPRGAGVLKGLGVGLREMGPLLVALRQQGISAAEGMNGLRSSAQRLLLITPQAEDMWSKYLPNKGTLQSIVDQTEGQFIPTLEKMADAMEGLKPYQRQQILTKVFNVYQNNKMLAVLDGLTNKTGQVATAFKVMNQDATKNALTAQQELDRMAESASGKFKRALENLKAQMAVLGEPFLEAASEIVGFISKLVDMFNAMPGPLKKFLSYMVIFGAIVGPIIMLVGLFANLIGNIFKLAGTVGVLLSRFRPLTMEQRAQQLLANQSSLAWNNQARAAQALSMQLTTLTAQMERTAIAQMQMNGTAITRFGNTTPNYATNIGGIGPAAPPTNSPYGVNAAGRNYNTTTGRLVSQAEVNAYASAQAAAARSSAQTAANTTTTRRNWSGIATSMGAVGVAAAGMALMTGSSSQMMNNIMAAVLAASLLGPMLVKAFRSAGIAAAAANVAGAFSFGRATGAAAGAGRAGAVGQGLLAALPAAGRLGMVIARFAGPAGLLATGAYMAYKLYGNMKKGIETQKRINESAKDWGDILGFVYHEAGEITTQEGKTKSTLDAQVTKMKEKNKELVKSLQLAKAAGDQEKAVNLAISEGLKVRNHGGSANDAMNAARISLRAAGYTSQEIEPLIQEIKVKVNFEDAKSTMKAQMKEFASTFNKVANNEFGQGGWEGFTRAFSGTGEINQNAAERGKGMAKEFWTAFQAQNDMSSRRNYFDEFYKSVGKENKIAWGRLGNDNREDLKKAGIESWREFANAYRDAQDMTDIEFRNTWADGDIEKANELKRALRGLGGETREYAEKHMDAEKFVAREIAKKNNMSDEEIKKIHSLDDLYGKLDMALMTVADAQATYKRVLSQAYRDQGNLSKKEQLRILNIYRVNAGLEKAKSVEQGFGDVIDSTTGKVKDNASALQEAAVSVDDWNNSRQKAMSGAMDTVLSEADEIWQERADREISAIEASGERRENALDSAAERQDARFDARAEAADKRFDKRSKNLDKRWDKIMEDFDNRWDARIKREEAAYNKKIDNIKKAIAAEEKAEETRQKIFEAEKTRMERMAAMANQNIDFNVAVNTGNLDEAAKIANNMQSTTDSWTLDDAAASSQDQSDARKQKMEGQITTLEAQRDKRIESLKKVEEAEKKALEAKKAREQEALAAERERYNKALEAERERYRKGIEAQKKAIQEQTRRDVEAKRKELDRMKKTLEQELLAVRASIPRNKKEYQKQISTIEGLYKKYGVNLKSQGNRWADTIGNALTSHVKEAAADIKNKIAWGSVANKVTQEMVDGGFNLTTSQFMKWVTTGELPKSYKAPSKPKTRHKGGPVSGNSKYDNRGGRHWGAGLRRDESFALLKNDEYVLNGKAHKMLGTSNLDRINKGDVGTGGIGGASDGLGLLGAFAAGMEGMYESAAQMAIESAGNQAMGFGIDGMAIAGAAGMYGNVRLSNEQLSNAAAIIGVGKSLGATTRDNIIAIMTAMQESTLRNLTYGDRDSVGLFQQRNAWGSFADRTNPSKAARMFFLGGAAGQRGLFDFPNRAKMSLAQAAQAVQVSAFPSAYAKWEDMARAVVSGTGFQPFGGTGGGTKRRPVNSPVSRSYANHSNLPRATDFGSPVGTPVRAAMNGVVTTSADLRSGNGYRSYGRYIVIQGGNEKTLYAHLSDRGVGVGRQVRAGQLIGYSGNTGNSSGPHLHFETWRNGKTVSPGAFGIPGMKTGGFTLNDGLAMLHKNETVLTAPLSEQLKSGIQNIDQGTNNEYNVSITFEGPVNSELDIERAVTKAINKRESKLGRNRSITT</sequence>
<feature type="region of interest" description="Disordered" evidence="5">
    <location>
        <begin position="1890"/>
        <end position="1925"/>
    </location>
</feature>
<dbReference type="InterPro" id="IPR050570">
    <property type="entry name" value="Cell_wall_metabolism_enzyme"/>
</dbReference>
<feature type="coiled-coil region" evidence="4">
    <location>
        <begin position="1439"/>
        <end position="1533"/>
    </location>
</feature>
<dbReference type="EMBL" id="MH651172">
    <property type="protein sequence ID" value="AXQ63312.1"/>
    <property type="molecule type" value="Genomic_DNA"/>
</dbReference>
<dbReference type="GO" id="GO:0004222">
    <property type="term" value="F:metalloendopeptidase activity"/>
    <property type="evidence" value="ECO:0007669"/>
    <property type="project" value="TreeGrafter"/>
</dbReference>
<dbReference type="GO" id="GO:0042742">
    <property type="term" value="P:defense response to bacterium"/>
    <property type="evidence" value="ECO:0007669"/>
    <property type="project" value="UniProtKB-KW"/>
</dbReference>
<keyword evidence="1" id="KW-1188">Viral release from host cell</keyword>
<dbReference type="Gene3D" id="2.70.70.10">
    <property type="entry name" value="Glucose Permease (Domain IIA)"/>
    <property type="match status" value="1"/>
</dbReference>
<dbReference type="NCBIfam" id="TIGR01760">
    <property type="entry name" value="tape_meas_TP901"/>
    <property type="match status" value="1"/>
</dbReference>
<dbReference type="KEGG" id="vg:55611021"/>
<feature type="region of interest" description="Disordered" evidence="5">
    <location>
        <begin position="1416"/>
        <end position="1435"/>
    </location>
</feature>
<keyword evidence="1" id="KW-1245">Viral tail assembly</keyword>
<feature type="compositionally biased region" description="Polar residues" evidence="5">
    <location>
        <begin position="1905"/>
        <end position="1918"/>
    </location>
</feature>
<dbReference type="Pfam" id="PF10145">
    <property type="entry name" value="PhageMin_Tail"/>
    <property type="match status" value="1"/>
</dbReference>
<dbReference type="PANTHER" id="PTHR21666">
    <property type="entry name" value="PEPTIDASE-RELATED"/>
    <property type="match status" value="1"/>
</dbReference>
<dbReference type="InterPro" id="IPR011055">
    <property type="entry name" value="Dup_hybrid_motif"/>
</dbReference>
<gene>
    <name evidence="9" type="primary">39</name>
    <name evidence="9" type="ORF">SEA_COMRADE_39</name>
</gene>
<evidence type="ECO:0000313" key="10">
    <source>
        <dbReference type="Proteomes" id="UP000262230"/>
    </source>
</evidence>
<feature type="region of interest" description="Disordered" evidence="5">
    <location>
        <begin position="1625"/>
        <end position="1654"/>
    </location>
</feature>
<dbReference type="InterPro" id="IPR016047">
    <property type="entry name" value="M23ase_b-sheet_dom"/>
</dbReference>
<name>A0A385DXF2_9CAUD</name>
<evidence type="ECO:0000256" key="1">
    <source>
        <dbReference type="ARBA" id="ARBA00022465"/>
    </source>
</evidence>
<proteinExistence type="predicted"/>
<protein>
    <submittedName>
        <fullName evidence="9">Tape measure protein</fullName>
    </submittedName>
</protein>
<keyword evidence="6" id="KW-0812">Transmembrane</keyword>
<dbReference type="RefSeq" id="YP_009840832.1">
    <property type="nucleotide sequence ID" value="NC_048728.1"/>
</dbReference>
<feature type="transmembrane region" description="Helical" evidence="6">
    <location>
        <begin position="535"/>
        <end position="557"/>
    </location>
</feature>
<evidence type="ECO:0000256" key="5">
    <source>
        <dbReference type="SAM" id="MobiDB-lite"/>
    </source>
</evidence>
<evidence type="ECO:0000256" key="6">
    <source>
        <dbReference type="SAM" id="Phobius"/>
    </source>
</evidence>
<feature type="transmembrane region" description="Helical" evidence="6">
    <location>
        <begin position="739"/>
        <end position="758"/>
    </location>
</feature>
<evidence type="ECO:0000259" key="8">
    <source>
        <dbReference type="Pfam" id="PF10145"/>
    </source>
</evidence>